<sequence length="296" mass="31617">MRVLIAGASGLIGSELSLQLGVAGHDVRRLVRREAIRPNEFRWDPAALSLDPAALDGVDAVVNLSGASLARLPWTPGYRKEILHSRVQATHTLVDALRRAHTAPSVLLNGSAVGIYGDRAGETVDEASAPGTDFLAEVVTAWEREAALAPDSTRVVMLRTGLVLAKGGALKPLLPITRLGLSGPLGAGTQHWPWVSLHDEAAAIVHLLTSTLSGPVNIVGPTPATANDIMGLLARDLHRPFKIPVPEKMLTLLLQDAARQLLLADQNVSSTLLQEDGFRFMHETAGSALDWMLRQP</sequence>
<dbReference type="InterPro" id="IPR013549">
    <property type="entry name" value="DUF1731"/>
</dbReference>
<dbReference type="SUPFAM" id="SSF51735">
    <property type="entry name" value="NAD(P)-binding Rossmann-fold domains"/>
    <property type="match status" value="1"/>
</dbReference>
<dbReference type="EMBL" id="SOHQ01000021">
    <property type="protein sequence ID" value="TFD79754.1"/>
    <property type="molecule type" value="Genomic_DNA"/>
</dbReference>
<evidence type="ECO:0000256" key="1">
    <source>
        <dbReference type="ARBA" id="ARBA00009353"/>
    </source>
</evidence>
<dbReference type="InterPro" id="IPR001509">
    <property type="entry name" value="Epimerase_deHydtase"/>
</dbReference>
<name>A0A4Y8KRS9_9MICO</name>
<dbReference type="InterPro" id="IPR010099">
    <property type="entry name" value="SDR39U1"/>
</dbReference>
<keyword evidence="5" id="KW-1185">Reference proteome</keyword>
<feature type="domain" description="NAD-dependent epimerase/dehydratase" evidence="2">
    <location>
        <begin position="3"/>
        <end position="213"/>
    </location>
</feature>
<dbReference type="PANTHER" id="PTHR11092:SF0">
    <property type="entry name" value="EPIMERASE FAMILY PROTEIN SDR39U1"/>
    <property type="match status" value="1"/>
</dbReference>
<organism evidence="4 5">
    <name type="scientific">Cryobacterium psychrophilum</name>
    <dbReference type="NCBI Taxonomy" id="41988"/>
    <lineage>
        <taxon>Bacteria</taxon>
        <taxon>Bacillati</taxon>
        <taxon>Actinomycetota</taxon>
        <taxon>Actinomycetes</taxon>
        <taxon>Micrococcales</taxon>
        <taxon>Microbacteriaceae</taxon>
        <taxon>Cryobacterium</taxon>
    </lineage>
</organism>
<protein>
    <submittedName>
        <fullName evidence="4">TIGR01777 family protein</fullName>
    </submittedName>
</protein>
<gene>
    <name evidence="4" type="ORF">E3T53_07000</name>
</gene>
<accession>A0A4Y8KRS9</accession>
<reference evidence="4 5" key="1">
    <citation type="submission" date="2019-03" db="EMBL/GenBank/DDBJ databases">
        <title>Genomics of glacier-inhabiting Cryobacterium strains.</title>
        <authorList>
            <person name="Liu Q."/>
            <person name="Xin Y.-H."/>
        </authorList>
    </citation>
    <scope>NUCLEOTIDE SEQUENCE [LARGE SCALE GENOMIC DNA]</scope>
    <source>
        <strain evidence="4 5">CGMCC 1.4292</strain>
    </source>
</reference>
<evidence type="ECO:0000259" key="2">
    <source>
        <dbReference type="Pfam" id="PF01370"/>
    </source>
</evidence>
<evidence type="ECO:0000313" key="5">
    <source>
        <dbReference type="Proteomes" id="UP000298218"/>
    </source>
</evidence>
<dbReference type="OrthoDB" id="9801773at2"/>
<dbReference type="Gene3D" id="3.40.50.720">
    <property type="entry name" value="NAD(P)-binding Rossmann-like Domain"/>
    <property type="match status" value="1"/>
</dbReference>
<evidence type="ECO:0000313" key="4">
    <source>
        <dbReference type="EMBL" id="TFD79754.1"/>
    </source>
</evidence>
<dbReference type="InterPro" id="IPR036291">
    <property type="entry name" value="NAD(P)-bd_dom_sf"/>
</dbReference>
<dbReference type="Pfam" id="PF01370">
    <property type="entry name" value="Epimerase"/>
    <property type="match status" value="1"/>
</dbReference>
<dbReference type="RefSeq" id="WP_134172032.1">
    <property type="nucleotide sequence ID" value="NZ_SODI01000001.1"/>
</dbReference>
<dbReference type="PANTHER" id="PTHR11092">
    <property type="entry name" value="SUGAR NUCLEOTIDE EPIMERASE RELATED"/>
    <property type="match status" value="1"/>
</dbReference>
<comment type="caution">
    <text evidence="4">The sequence shown here is derived from an EMBL/GenBank/DDBJ whole genome shotgun (WGS) entry which is preliminary data.</text>
</comment>
<feature type="domain" description="DUF1731" evidence="3">
    <location>
        <begin position="245"/>
        <end position="291"/>
    </location>
</feature>
<dbReference type="Pfam" id="PF08338">
    <property type="entry name" value="DUF1731"/>
    <property type="match status" value="1"/>
</dbReference>
<dbReference type="AlphaFoldDB" id="A0A4Y8KRS9"/>
<proteinExistence type="inferred from homology"/>
<comment type="similarity">
    <text evidence="1">Belongs to the NAD(P)-dependent epimerase/dehydratase family. SDR39U1 subfamily.</text>
</comment>
<dbReference type="Proteomes" id="UP000298218">
    <property type="component" value="Unassembled WGS sequence"/>
</dbReference>
<dbReference type="NCBIfam" id="TIGR01777">
    <property type="entry name" value="yfcH"/>
    <property type="match status" value="1"/>
</dbReference>
<evidence type="ECO:0000259" key="3">
    <source>
        <dbReference type="Pfam" id="PF08338"/>
    </source>
</evidence>